<dbReference type="Proteomes" id="UP000605676">
    <property type="component" value="Unassembled WGS sequence"/>
</dbReference>
<evidence type="ECO:0000256" key="5">
    <source>
        <dbReference type="ARBA" id="ARBA00023136"/>
    </source>
</evidence>
<keyword evidence="6 7" id="KW-0998">Cell outer membrane</keyword>
<comment type="subcellular location">
    <subcellularLocation>
        <location evidence="1 7">Cell outer membrane</location>
        <topology evidence="1 7">Multi-pass membrane protein</topology>
    </subcellularLocation>
</comment>
<dbReference type="Pfam" id="PF07715">
    <property type="entry name" value="Plug"/>
    <property type="match status" value="1"/>
</dbReference>
<dbReference type="EMBL" id="JAENRR010000017">
    <property type="protein sequence ID" value="MBK3517499.1"/>
    <property type="molecule type" value="Genomic_DNA"/>
</dbReference>
<proteinExistence type="inferred from homology"/>
<dbReference type="NCBIfam" id="TIGR04056">
    <property type="entry name" value="OMP_RagA_SusC"/>
    <property type="match status" value="1"/>
</dbReference>
<keyword evidence="2 7" id="KW-0813">Transport</keyword>
<name>A0ABS1HIM3_9BACT</name>
<feature type="domain" description="TonB-dependent receptor plug" evidence="8">
    <location>
        <begin position="122"/>
        <end position="243"/>
    </location>
</feature>
<evidence type="ECO:0000313" key="9">
    <source>
        <dbReference type="EMBL" id="MBK3517499.1"/>
    </source>
</evidence>
<dbReference type="InterPro" id="IPR036942">
    <property type="entry name" value="Beta-barrel_TonB_sf"/>
</dbReference>
<gene>
    <name evidence="9" type="ORF">JIV24_09140</name>
</gene>
<dbReference type="RefSeq" id="WP_200464729.1">
    <property type="nucleotide sequence ID" value="NZ_JAENRR010000017.1"/>
</dbReference>
<comment type="similarity">
    <text evidence="7">Belongs to the TonB-dependent receptor family.</text>
</comment>
<evidence type="ECO:0000256" key="6">
    <source>
        <dbReference type="ARBA" id="ARBA00023237"/>
    </source>
</evidence>
<dbReference type="InterPro" id="IPR023996">
    <property type="entry name" value="TonB-dep_OMP_SusC/RagA"/>
</dbReference>
<dbReference type="SUPFAM" id="SSF49464">
    <property type="entry name" value="Carboxypeptidase regulatory domain-like"/>
    <property type="match status" value="1"/>
</dbReference>
<dbReference type="PROSITE" id="PS52016">
    <property type="entry name" value="TONB_DEPENDENT_REC_3"/>
    <property type="match status" value="1"/>
</dbReference>
<accession>A0ABS1HIM3</accession>
<dbReference type="InterPro" id="IPR023997">
    <property type="entry name" value="TonB-dep_OMP_SusC/RagA_CS"/>
</dbReference>
<keyword evidence="5 7" id="KW-0472">Membrane</keyword>
<evidence type="ECO:0000259" key="8">
    <source>
        <dbReference type="Pfam" id="PF07715"/>
    </source>
</evidence>
<evidence type="ECO:0000313" key="10">
    <source>
        <dbReference type="Proteomes" id="UP000605676"/>
    </source>
</evidence>
<evidence type="ECO:0000256" key="4">
    <source>
        <dbReference type="ARBA" id="ARBA00022692"/>
    </source>
</evidence>
<dbReference type="InterPro" id="IPR037066">
    <property type="entry name" value="Plug_dom_sf"/>
</dbReference>
<reference evidence="9 10" key="1">
    <citation type="submission" date="2021-01" db="EMBL/GenBank/DDBJ databases">
        <title>Carboxyliciviraga sp.nov., isolated from coastal sediments.</title>
        <authorList>
            <person name="Lu D."/>
            <person name="Zhang T."/>
        </authorList>
    </citation>
    <scope>NUCLEOTIDE SEQUENCE [LARGE SCALE GENOMIC DNA]</scope>
    <source>
        <strain evidence="9 10">N1Y132</strain>
    </source>
</reference>
<sequence>MKKLFKKLLHYPRALTALILVFTTIQISGQNIVVKGNVSDEDGESLPGVNIVIKGTVTGVITDMDGNYNLTGASQSDVLVFSFIGMETQEILVGSQTVINVTLKSGISLEEVIAVGYGSVRKSDLTGSVASIRTEDIVKSGAATLEQALAGRMAGVQIQNSDNAPGAGLEIRIRGNNSINASSAPLYVIDGFPIEGSSDEATNLSSTGMSPLSGIDPSDIESIDVLKDASATAIYGARGANGVVIIKTKSGKSGKLTVDFSASGGVQQMIQKYDMMDNMEYARMRHNRIYKYPDTYGNEVDETIDANAYFKDWETFKDSTNTRWIDEVSQPGIIQNYNLSTSGGNAKTNYLASVSYYNNKGVVKHTEFERITTNFKIFSDVNSFLKLGINSRMSYSVNDGTVSINSTGSANYAGVLQQALRASPLLDVNATAKDLVNNDDDIIYNPNTNPLVLLEEVDMLRKEITNYSNAFAEFNLLPGLKFKALGGLSLSYSKNARYFPSYTSWGDKANGSAGIQNQLSTRWLSENTLSYFKKLGKHRINALAGTSYQSTIIEQLNVENSNFPIETLGIDNIGVGEAYGAPNSSKSSFALGSYFGRINYNYADRYLITATMRTDGSSKFADGKKWGNFPSLAFAWRASEESFIKNLGIFDNLKIRAGWGLTGNPNIPPYMSMAGYNLIKYPSASNLATGIYPTRTGNPNLTWETTESTNVGIDMGFINNKINVTVDAYLKRTTDLLLDTDIGPSTGYAKFLYNSGQVNNKGLEIAINTVNFDRKFKWFTDFNIAFNRNEIVDLGSLATSDWMYVPGTKNYDTAILKEGEEIGLWYGYKNNGIWQQDEFEWDGSQYILKPIGTDENGNNIYPAVPSTAIEPGMRKYMDLSGPDGKPDGEINSYDMTIIGRSQPKHFGGINNRFEYKGFDMSIFMEWSYGREVFNANNLFLIDAFQNYNHLDADYWSPIIYELDENGLETSTVVDPGNPDGIYPEFGKSSYGNDTHDAFIEDASYLRIKSINFGYNFNKQQLKKLNIEGLRIYCNLLNMHTFTNYSGYDPNANSNTLKGLRPGYDFSSYPLARTIMLGLNIKL</sequence>
<dbReference type="InterPro" id="IPR012910">
    <property type="entry name" value="Plug_dom"/>
</dbReference>
<comment type="caution">
    <text evidence="9">The sequence shown here is derived from an EMBL/GenBank/DDBJ whole genome shotgun (WGS) entry which is preliminary data.</text>
</comment>
<evidence type="ECO:0000256" key="1">
    <source>
        <dbReference type="ARBA" id="ARBA00004571"/>
    </source>
</evidence>
<dbReference type="Gene3D" id="2.40.170.20">
    <property type="entry name" value="TonB-dependent receptor, beta-barrel domain"/>
    <property type="match status" value="1"/>
</dbReference>
<dbReference type="Gene3D" id="2.60.40.1120">
    <property type="entry name" value="Carboxypeptidase-like, regulatory domain"/>
    <property type="match status" value="1"/>
</dbReference>
<dbReference type="InterPro" id="IPR039426">
    <property type="entry name" value="TonB-dep_rcpt-like"/>
</dbReference>
<keyword evidence="9" id="KW-0675">Receptor</keyword>
<dbReference type="NCBIfam" id="TIGR04057">
    <property type="entry name" value="SusC_RagA_signa"/>
    <property type="match status" value="1"/>
</dbReference>
<keyword evidence="3 7" id="KW-1134">Transmembrane beta strand</keyword>
<dbReference type="Pfam" id="PF13715">
    <property type="entry name" value="CarbopepD_reg_2"/>
    <property type="match status" value="1"/>
</dbReference>
<keyword evidence="10" id="KW-1185">Reference proteome</keyword>
<evidence type="ECO:0000256" key="3">
    <source>
        <dbReference type="ARBA" id="ARBA00022452"/>
    </source>
</evidence>
<dbReference type="Gene3D" id="2.170.130.10">
    <property type="entry name" value="TonB-dependent receptor, plug domain"/>
    <property type="match status" value="1"/>
</dbReference>
<evidence type="ECO:0000256" key="7">
    <source>
        <dbReference type="PROSITE-ProRule" id="PRU01360"/>
    </source>
</evidence>
<evidence type="ECO:0000256" key="2">
    <source>
        <dbReference type="ARBA" id="ARBA00022448"/>
    </source>
</evidence>
<dbReference type="SUPFAM" id="SSF56935">
    <property type="entry name" value="Porins"/>
    <property type="match status" value="1"/>
</dbReference>
<organism evidence="9 10">
    <name type="scientific">Carboxylicivirga marina</name>
    <dbReference type="NCBI Taxonomy" id="2800988"/>
    <lineage>
        <taxon>Bacteria</taxon>
        <taxon>Pseudomonadati</taxon>
        <taxon>Bacteroidota</taxon>
        <taxon>Bacteroidia</taxon>
        <taxon>Marinilabiliales</taxon>
        <taxon>Marinilabiliaceae</taxon>
        <taxon>Carboxylicivirga</taxon>
    </lineage>
</organism>
<protein>
    <submittedName>
        <fullName evidence="9">TonB-dependent receptor</fullName>
    </submittedName>
</protein>
<keyword evidence="4 7" id="KW-0812">Transmembrane</keyword>
<dbReference type="InterPro" id="IPR008969">
    <property type="entry name" value="CarboxyPept-like_regulatory"/>
</dbReference>